<comment type="caution">
    <text evidence="8">The sequence shown here is derived from an EMBL/GenBank/DDBJ whole genome shotgun (WGS) entry which is preliminary data.</text>
</comment>
<sequence length="552" mass="60670">MIIDARDLLSGTPLSADICIVGAGAAGISMALALADSGLTVLLLESGGDEEDEATQALYSGEVADEKMHSPIHRYRMRRLGGSTTVWGGRCMPFDPIDFEARDYIGSEAWPVPFDEVAAYYPQANALCEAGDFLYRAGETFHRPLTPMMEGFESQNYSTDTLERFSCPTNFGWRYRRRLAIAPTVRMVLHANVTAIEVNDAGTSVTGLTVRTLSGVTVPVQARRYVLAVGGLETVRLLLNSPGASGQGIGNTHDNVGRYYMCHVAGTIGSLQLAPGRHAWHGYDVSDEGIYCRRRLALLPGVQRKRRIGNFVARLHHPRMTDPRHRTGILSLLCLAKFMVPYEYAKRLYGDEKTGLGTWLAHLRNVLLDIPGVIGFLWHWGRDRTLASRKFPSIIVHPKAHRYSIDFHAEQIPHRDSRVTLTDTRDVLGMRTLSVDWRYTPRDVETVQCALALLADDIRASGVGTLDYAPAEVEAEMTRYGAYGGHHIGTARMGADPATSVVNADGRVHELDNLYVAGSAVFPTSSQANPTLTIVAFALRMADHLTHALRAA</sequence>
<reference evidence="8 9" key="1">
    <citation type="submission" date="2020-07" db="EMBL/GenBank/DDBJ databases">
        <title>Genomic Encyclopedia of Type Strains, Phase IV (KMG-V): Genome sequencing to study the core and pangenomes of soil and plant-associated prokaryotes.</title>
        <authorList>
            <person name="Whitman W."/>
        </authorList>
    </citation>
    <scope>NUCLEOTIDE SEQUENCE [LARGE SCALE GENOMIC DNA]</scope>
    <source>
        <strain evidence="8 9">SAS40</strain>
    </source>
</reference>
<dbReference type="SUPFAM" id="SSF51905">
    <property type="entry name" value="FAD/NAD(P)-binding domain"/>
    <property type="match status" value="1"/>
</dbReference>
<dbReference type="Gene3D" id="3.50.50.60">
    <property type="entry name" value="FAD/NAD(P)-binding domain"/>
    <property type="match status" value="2"/>
</dbReference>
<dbReference type="Pfam" id="PF05199">
    <property type="entry name" value="GMC_oxred_C"/>
    <property type="match status" value="1"/>
</dbReference>
<evidence type="ECO:0000259" key="7">
    <source>
        <dbReference type="Pfam" id="PF05199"/>
    </source>
</evidence>
<dbReference type="InterPro" id="IPR036188">
    <property type="entry name" value="FAD/NAD-bd_sf"/>
</dbReference>
<gene>
    <name evidence="8" type="ORF">FHW18_004823</name>
</gene>
<accession>A0A7Y9LQC9</accession>
<evidence type="ECO:0000256" key="5">
    <source>
        <dbReference type="ARBA" id="ARBA00023002"/>
    </source>
</evidence>
<keyword evidence="5" id="KW-0560">Oxidoreductase</keyword>
<protein>
    <submittedName>
        <fullName evidence="8">Choline dehydrogenase-like flavoprotein</fullName>
    </submittedName>
</protein>
<feature type="domain" description="FAD dependent oxidoreductase" evidence="6">
    <location>
        <begin position="17"/>
        <end position="233"/>
    </location>
</feature>
<dbReference type="InterPro" id="IPR051473">
    <property type="entry name" value="P2Ox-like"/>
</dbReference>
<dbReference type="PANTHER" id="PTHR42784">
    <property type="entry name" value="PYRANOSE 2-OXIDASE"/>
    <property type="match status" value="1"/>
</dbReference>
<dbReference type="Pfam" id="PF01266">
    <property type="entry name" value="DAO"/>
    <property type="match status" value="1"/>
</dbReference>
<keyword evidence="3" id="KW-0285">Flavoprotein</keyword>
<keyword evidence="4" id="KW-0274">FAD</keyword>
<evidence type="ECO:0000313" key="9">
    <source>
        <dbReference type="Proteomes" id="UP000542125"/>
    </source>
</evidence>
<feature type="domain" description="Glucose-methanol-choline oxidoreductase C-terminal" evidence="7">
    <location>
        <begin position="413"/>
        <end position="538"/>
    </location>
</feature>
<evidence type="ECO:0000256" key="4">
    <source>
        <dbReference type="ARBA" id="ARBA00022827"/>
    </source>
</evidence>
<dbReference type="InterPro" id="IPR007867">
    <property type="entry name" value="GMC_OxRtase_C"/>
</dbReference>
<evidence type="ECO:0000259" key="6">
    <source>
        <dbReference type="Pfam" id="PF01266"/>
    </source>
</evidence>
<dbReference type="InterPro" id="IPR006076">
    <property type="entry name" value="FAD-dep_OxRdtase"/>
</dbReference>
<name>A0A7Y9LQC9_9BURK</name>
<dbReference type="GO" id="GO:0016614">
    <property type="term" value="F:oxidoreductase activity, acting on CH-OH group of donors"/>
    <property type="evidence" value="ECO:0007669"/>
    <property type="project" value="InterPro"/>
</dbReference>
<evidence type="ECO:0000256" key="1">
    <source>
        <dbReference type="ARBA" id="ARBA00001974"/>
    </source>
</evidence>
<comment type="cofactor">
    <cofactor evidence="1">
        <name>FAD</name>
        <dbReference type="ChEBI" id="CHEBI:57692"/>
    </cofactor>
</comment>
<dbReference type="AlphaFoldDB" id="A0A7Y9LQC9"/>
<organism evidence="8 9">
    <name type="scientific">Pigmentiphaga litoralis</name>
    <dbReference type="NCBI Taxonomy" id="516702"/>
    <lineage>
        <taxon>Bacteria</taxon>
        <taxon>Pseudomonadati</taxon>
        <taxon>Pseudomonadota</taxon>
        <taxon>Betaproteobacteria</taxon>
        <taxon>Burkholderiales</taxon>
        <taxon>Alcaligenaceae</taxon>
        <taxon>Pigmentiphaga</taxon>
    </lineage>
</organism>
<evidence type="ECO:0000256" key="2">
    <source>
        <dbReference type="ARBA" id="ARBA00010790"/>
    </source>
</evidence>
<proteinExistence type="inferred from homology"/>
<evidence type="ECO:0000256" key="3">
    <source>
        <dbReference type="ARBA" id="ARBA00022630"/>
    </source>
</evidence>
<dbReference type="EMBL" id="JACBYR010000002">
    <property type="protein sequence ID" value="NYE85516.1"/>
    <property type="molecule type" value="Genomic_DNA"/>
</dbReference>
<evidence type="ECO:0000313" key="8">
    <source>
        <dbReference type="EMBL" id="NYE85516.1"/>
    </source>
</evidence>
<dbReference type="Proteomes" id="UP000542125">
    <property type="component" value="Unassembled WGS sequence"/>
</dbReference>
<dbReference type="RefSeq" id="WP_179589509.1">
    <property type="nucleotide sequence ID" value="NZ_JACBYR010000002.1"/>
</dbReference>
<comment type="similarity">
    <text evidence="2">Belongs to the GMC oxidoreductase family.</text>
</comment>
<dbReference type="PANTHER" id="PTHR42784:SF1">
    <property type="entry name" value="PYRANOSE 2-OXIDASE"/>
    <property type="match status" value="1"/>
</dbReference>
<keyword evidence="9" id="KW-1185">Reference proteome</keyword>